<dbReference type="AlphaFoldDB" id="A0A7Y0LDP4"/>
<keyword evidence="4 12" id="KW-0560">Oxidoreductase</keyword>
<dbReference type="PROSITE" id="PS00061">
    <property type="entry name" value="ADH_SHORT"/>
    <property type="match status" value="1"/>
</dbReference>
<dbReference type="EC" id="1.5.1.50" evidence="7"/>
<comment type="catalytic activity">
    <reaction evidence="11">
        <text>7,8-dihydromonapterin + NADPH + H(+) = 5,6,7,8-tetrahydromonapterin + NADP(+)</text>
        <dbReference type="Rhea" id="RHEA:34847"/>
        <dbReference type="ChEBI" id="CHEBI:15378"/>
        <dbReference type="ChEBI" id="CHEBI:57783"/>
        <dbReference type="ChEBI" id="CHEBI:58349"/>
        <dbReference type="ChEBI" id="CHEBI:71175"/>
        <dbReference type="ChEBI" id="CHEBI:71177"/>
        <dbReference type="EC" id="1.5.1.50"/>
    </reaction>
</comment>
<evidence type="ECO:0000256" key="4">
    <source>
        <dbReference type="ARBA" id="ARBA00023002"/>
    </source>
</evidence>
<dbReference type="PRINTS" id="PR00081">
    <property type="entry name" value="GDHRDH"/>
</dbReference>
<dbReference type="Pfam" id="PF00106">
    <property type="entry name" value="adh_short"/>
    <property type="match status" value="1"/>
</dbReference>
<accession>A0A7Y0LDP4</accession>
<dbReference type="EC" id="1.5.1.3" evidence="1"/>
<keyword evidence="3" id="KW-0521">NADP</keyword>
<evidence type="ECO:0000313" key="13">
    <source>
        <dbReference type="Proteomes" id="UP000568664"/>
    </source>
</evidence>
<dbReference type="Gene3D" id="3.40.50.720">
    <property type="entry name" value="NAD(P)-binding Rossmann-like Domain"/>
    <property type="match status" value="1"/>
</dbReference>
<evidence type="ECO:0000256" key="1">
    <source>
        <dbReference type="ARBA" id="ARBA00012856"/>
    </source>
</evidence>
<sequence length="242" mass="27014">MKEVVLITGIGKRLGYALACDLLNKGFGVIGTYRSVYPALDKLRDRGADLYHVDFYQQENVNQFISQITLAYPSLRAIIHNASDWLPDASKGDNKEHSHAEIMHKMMNIHVAIPYQLNLAFQQQLEHCEPGPADIVHISDYVAEKGSKKHIAYAASKSAMNNLTLSFASLLAPKVKVNSLSPALLKFNEWDDEAYKKKALAKALLPIEAGFEEVIDAIHLILKSNYMTGRNLQLDGGRHIRS</sequence>
<dbReference type="InterPro" id="IPR036291">
    <property type="entry name" value="NAD(P)-bd_dom_sf"/>
</dbReference>
<evidence type="ECO:0000256" key="7">
    <source>
        <dbReference type="ARBA" id="ARBA00039145"/>
    </source>
</evidence>
<proteinExistence type="inferred from homology"/>
<dbReference type="InterPro" id="IPR020904">
    <property type="entry name" value="Sc_DH/Rdtase_CS"/>
</dbReference>
<comment type="function">
    <text evidence="5">Catalyzes the reduction of dihydromonapterin to tetrahydromonapterin. Also has lower activity with dihydrofolate.</text>
</comment>
<dbReference type="SUPFAM" id="SSF51735">
    <property type="entry name" value="NAD(P)-binding Rossmann-fold domains"/>
    <property type="match status" value="1"/>
</dbReference>
<evidence type="ECO:0000256" key="11">
    <source>
        <dbReference type="ARBA" id="ARBA00049376"/>
    </source>
</evidence>
<dbReference type="InterPro" id="IPR002347">
    <property type="entry name" value="SDR_fam"/>
</dbReference>
<dbReference type="Proteomes" id="UP000568664">
    <property type="component" value="Unassembled WGS sequence"/>
</dbReference>
<protein>
    <recommendedName>
        <fullName evidence="8">Dihydromonapterin reductase</fullName>
        <ecNumber evidence="1">1.5.1.3</ecNumber>
        <ecNumber evidence="7">1.5.1.50</ecNumber>
    </recommendedName>
    <alternativeName>
        <fullName evidence="9">Dihydrofolate reductase</fullName>
    </alternativeName>
</protein>
<organism evidence="12 13">
    <name type="scientific">Thalassotalea algicola</name>
    <dbReference type="NCBI Taxonomy" id="2716224"/>
    <lineage>
        <taxon>Bacteria</taxon>
        <taxon>Pseudomonadati</taxon>
        <taxon>Pseudomonadota</taxon>
        <taxon>Gammaproteobacteria</taxon>
        <taxon>Alteromonadales</taxon>
        <taxon>Colwelliaceae</taxon>
        <taxon>Thalassotalea</taxon>
    </lineage>
</organism>
<evidence type="ECO:0000256" key="8">
    <source>
        <dbReference type="ARBA" id="ARBA00039631"/>
    </source>
</evidence>
<gene>
    <name evidence="12" type="primary">folM</name>
    <name evidence="12" type="ORF">HII17_09215</name>
</gene>
<evidence type="ECO:0000256" key="9">
    <source>
        <dbReference type="ARBA" id="ARBA00042299"/>
    </source>
</evidence>
<keyword evidence="13" id="KW-1185">Reference proteome</keyword>
<name>A0A7Y0LDP4_9GAMM</name>
<dbReference type="EMBL" id="JABBXH010000003">
    <property type="protein sequence ID" value="NMP31741.1"/>
    <property type="molecule type" value="Genomic_DNA"/>
</dbReference>
<evidence type="ECO:0000313" key="12">
    <source>
        <dbReference type="EMBL" id="NMP31741.1"/>
    </source>
</evidence>
<comment type="catalytic activity">
    <reaction evidence="10">
        <text>(6S)-5,6,7,8-tetrahydrofolate + NADP(+) = 7,8-dihydrofolate + NADPH + H(+)</text>
        <dbReference type="Rhea" id="RHEA:15009"/>
        <dbReference type="ChEBI" id="CHEBI:15378"/>
        <dbReference type="ChEBI" id="CHEBI:57451"/>
        <dbReference type="ChEBI" id="CHEBI:57453"/>
        <dbReference type="ChEBI" id="CHEBI:57783"/>
        <dbReference type="ChEBI" id="CHEBI:58349"/>
        <dbReference type="EC" id="1.5.1.3"/>
    </reaction>
</comment>
<evidence type="ECO:0000256" key="5">
    <source>
        <dbReference type="ARBA" id="ARBA00037508"/>
    </source>
</evidence>
<dbReference type="PANTHER" id="PTHR43639">
    <property type="entry name" value="OXIDOREDUCTASE, SHORT-CHAIN DEHYDROGENASE/REDUCTASE FAMILY (AFU_ORTHOLOGUE AFUA_5G02870)"/>
    <property type="match status" value="1"/>
</dbReference>
<evidence type="ECO:0000256" key="2">
    <source>
        <dbReference type="ARBA" id="ARBA00022563"/>
    </source>
</evidence>
<evidence type="ECO:0000256" key="10">
    <source>
        <dbReference type="ARBA" id="ARBA00048873"/>
    </source>
</evidence>
<dbReference type="RefSeq" id="WP_169075088.1">
    <property type="nucleotide sequence ID" value="NZ_JABBXH010000003.1"/>
</dbReference>
<comment type="similarity">
    <text evidence="6">Belongs to the short-chain dehydrogenases/reductases (SDR) family. FolM subfamily.</text>
</comment>
<dbReference type="PANTHER" id="PTHR43639:SF6">
    <property type="entry name" value="DIHYDROMONAPTERIN REDUCTASE"/>
    <property type="match status" value="1"/>
</dbReference>
<evidence type="ECO:0000256" key="6">
    <source>
        <dbReference type="ARBA" id="ARBA00038212"/>
    </source>
</evidence>
<reference evidence="12 13" key="1">
    <citation type="submission" date="2020-04" db="EMBL/GenBank/DDBJ databases">
        <title>Thalassotalea sp. M1531, isolated from the surface of marine red alga.</title>
        <authorList>
            <person name="Pang L."/>
            <person name="Lu D.-C."/>
        </authorList>
    </citation>
    <scope>NUCLEOTIDE SEQUENCE [LARGE SCALE GENOMIC DNA]</scope>
    <source>
        <strain evidence="12 13">M1531</strain>
    </source>
</reference>
<evidence type="ECO:0000256" key="3">
    <source>
        <dbReference type="ARBA" id="ARBA00022857"/>
    </source>
</evidence>
<keyword evidence="2" id="KW-0554">One-carbon metabolism</keyword>
<dbReference type="NCBIfam" id="NF005066">
    <property type="entry name" value="PRK06483.1"/>
    <property type="match status" value="1"/>
</dbReference>
<dbReference type="GO" id="GO:0006730">
    <property type="term" value="P:one-carbon metabolic process"/>
    <property type="evidence" value="ECO:0007669"/>
    <property type="project" value="UniProtKB-KW"/>
</dbReference>
<dbReference type="GO" id="GO:0004146">
    <property type="term" value="F:dihydrofolate reductase activity"/>
    <property type="evidence" value="ECO:0007669"/>
    <property type="project" value="UniProtKB-EC"/>
</dbReference>
<comment type="caution">
    <text evidence="12">The sequence shown here is derived from an EMBL/GenBank/DDBJ whole genome shotgun (WGS) entry which is preliminary data.</text>
</comment>